<evidence type="ECO:0000256" key="6">
    <source>
        <dbReference type="SAM" id="MobiDB-lite"/>
    </source>
</evidence>
<dbReference type="InterPro" id="IPR051066">
    <property type="entry name" value="Trans_reg/Corepressor"/>
</dbReference>
<evidence type="ECO:0000313" key="8">
    <source>
        <dbReference type="EMBL" id="KAL3807704.1"/>
    </source>
</evidence>
<dbReference type="GO" id="GO:0008270">
    <property type="term" value="F:zinc ion binding"/>
    <property type="evidence" value="ECO:0007669"/>
    <property type="project" value="UniProtKB-KW"/>
</dbReference>
<dbReference type="GO" id="GO:0003677">
    <property type="term" value="F:DNA binding"/>
    <property type="evidence" value="ECO:0007669"/>
    <property type="project" value="UniProtKB-KW"/>
</dbReference>
<evidence type="ECO:0000256" key="4">
    <source>
        <dbReference type="ARBA" id="ARBA00023125"/>
    </source>
</evidence>
<organism evidence="8 9">
    <name type="scientific">Cyclostephanos tholiformis</name>
    <dbReference type="NCBI Taxonomy" id="382380"/>
    <lineage>
        <taxon>Eukaryota</taxon>
        <taxon>Sar</taxon>
        <taxon>Stramenopiles</taxon>
        <taxon>Ochrophyta</taxon>
        <taxon>Bacillariophyta</taxon>
        <taxon>Coscinodiscophyceae</taxon>
        <taxon>Thalassiosirophycidae</taxon>
        <taxon>Stephanodiscales</taxon>
        <taxon>Stephanodiscaceae</taxon>
        <taxon>Cyclostephanos</taxon>
    </lineage>
</organism>
<dbReference type="SMART" id="SM00717">
    <property type="entry name" value="SANT"/>
    <property type="match status" value="1"/>
</dbReference>
<feature type="compositionally biased region" description="Low complexity" evidence="6">
    <location>
        <begin position="42"/>
        <end position="53"/>
    </location>
</feature>
<dbReference type="PROSITE" id="PS51293">
    <property type="entry name" value="SANT"/>
    <property type="match status" value="1"/>
</dbReference>
<keyword evidence="9" id="KW-1185">Reference proteome</keyword>
<feature type="domain" description="SANT" evidence="7">
    <location>
        <begin position="229"/>
        <end position="280"/>
    </location>
</feature>
<evidence type="ECO:0000256" key="2">
    <source>
        <dbReference type="ARBA" id="ARBA00022771"/>
    </source>
</evidence>
<evidence type="ECO:0000256" key="5">
    <source>
        <dbReference type="ARBA" id="ARBA00023242"/>
    </source>
</evidence>
<name>A0ABD3R5B2_9STRA</name>
<dbReference type="AlphaFoldDB" id="A0ABD3R5B2"/>
<evidence type="ECO:0000256" key="1">
    <source>
        <dbReference type="ARBA" id="ARBA00022723"/>
    </source>
</evidence>
<dbReference type="PANTHER" id="PTHR16089">
    <property type="entry name" value="REST COREPRESSOR COREST PROTEIN-RELATED"/>
    <property type="match status" value="1"/>
</dbReference>
<feature type="region of interest" description="Disordered" evidence="6">
    <location>
        <begin position="298"/>
        <end position="338"/>
    </location>
</feature>
<evidence type="ECO:0000313" key="9">
    <source>
        <dbReference type="Proteomes" id="UP001530377"/>
    </source>
</evidence>
<gene>
    <name evidence="8" type="ORF">ACHAXA_003531</name>
</gene>
<feature type="compositionally biased region" description="Acidic residues" evidence="6">
    <location>
        <begin position="69"/>
        <end position="80"/>
    </location>
</feature>
<dbReference type="PANTHER" id="PTHR16089:SF28">
    <property type="entry name" value="REST COREPRESSOR"/>
    <property type="match status" value="1"/>
</dbReference>
<dbReference type="InterPro" id="IPR009057">
    <property type="entry name" value="Homeodomain-like_sf"/>
</dbReference>
<dbReference type="EMBL" id="JALLPB020000596">
    <property type="protein sequence ID" value="KAL3807704.1"/>
    <property type="molecule type" value="Genomic_DNA"/>
</dbReference>
<feature type="region of interest" description="Disordered" evidence="6">
    <location>
        <begin position="1"/>
        <end position="174"/>
    </location>
</feature>
<feature type="compositionally biased region" description="Gly residues" evidence="6">
    <location>
        <begin position="323"/>
        <end position="338"/>
    </location>
</feature>
<comment type="caution">
    <text evidence="8">The sequence shown here is derived from an EMBL/GenBank/DDBJ whole genome shotgun (WGS) entry which is preliminary data.</text>
</comment>
<dbReference type="Proteomes" id="UP001530377">
    <property type="component" value="Unassembled WGS sequence"/>
</dbReference>
<keyword evidence="4" id="KW-0238">DNA-binding</keyword>
<keyword evidence="5" id="KW-0539">Nucleus</keyword>
<reference evidence="8 9" key="1">
    <citation type="submission" date="2024-10" db="EMBL/GenBank/DDBJ databases">
        <title>Updated reference genomes for cyclostephanoid diatoms.</title>
        <authorList>
            <person name="Roberts W.R."/>
            <person name="Alverson A.J."/>
        </authorList>
    </citation>
    <scope>NUCLEOTIDE SEQUENCE [LARGE SCALE GENOMIC DNA]</scope>
    <source>
        <strain evidence="8 9">AJA228-03</strain>
    </source>
</reference>
<feature type="compositionally biased region" description="Basic and acidic residues" evidence="6">
    <location>
        <begin position="81"/>
        <end position="103"/>
    </location>
</feature>
<evidence type="ECO:0000256" key="3">
    <source>
        <dbReference type="ARBA" id="ARBA00022833"/>
    </source>
</evidence>
<dbReference type="InterPro" id="IPR001005">
    <property type="entry name" value="SANT/Myb"/>
</dbReference>
<dbReference type="SUPFAM" id="SSF46689">
    <property type="entry name" value="Homeodomain-like"/>
    <property type="match status" value="1"/>
</dbReference>
<evidence type="ECO:0000259" key="7">
    <source>
        <dbReference type="PROSITE" id="PS51293"/>
    </source>
</evidence>
<dbReference type="Gene3D" id="1.10.10.60">
    <property type="entry name" value="Homeodomain-like"/>
    <property type="match status" value="1"/>
</dbReference>
<protein>
    <recommendedName>
        <fullName evidence="7">SANT domain-containing protein</fullName>
    </recommendedName>
</protein>
<keyword evidence="2" id="KW-0863">Zinc-finger</keyword>
<keyword evidence="1" id="KW-0479">Metal-binding</keyword>
<feature type="compositionally biased region" description="Gly residues" evidence="6">
    <location>
        <begin position="1"/>
        <end position="21"/>
    </location>
</feature>
<proteinExistence type="predicted"/>
<dbReference type="FunFam" id="1.10.10.60:FF:000012">
    <property type="entry name" value="Metastasis-associated 1 family, member 3"/>
    <property type="match status" value="1"/>
</dbReference>
<sequence length="338" mass="36402">MADTGSGRGGDGSEGEIGMGGRRAFATASGPLPRKKRAHLVAMATSSSSSADASGDETRKSAAAAAAAENDDDDDDDDDEDGKKDGDFKTKRRRLGGDGEQMRRREKHVTASWSARHNLEFGRGGGEGGRENGTNNVNTIRTADGRMIGAVTDTDDGRGGGRSTSAPSQPQRRWRSHQIAEDYISLASSISLPPTHLGPFGYVSNVGQYPIEQVTSLGYLKSPLRRPHSIVERWNPYEISLFEGALALYGKAFHMIRKAIETKSTKEIVEFYYIWKKTSHGRRWKSSYVGEIDESDSDDEVDRVAVDKSDNNDGEGKRNIDGTIGGIAGGAMGGRGKG</sequence>
<dbReference type="InterPro" id="IPR017884">
    <property type="entry name" value="SANT_dom"/>
</dbReference>
<accession>A0ABD3R5B2</accession>
<keyword evidence="3" id="KW-0862">Zinc</keyword>
<feature type="compositionally biased region" description="Basic and acidic residues" evidence="6">
    <location>
        <begin position="302"/>
        <end position="320"/>
    </location>
</feature>
<dbReference type="GO" id="GO:0005634">
    <property type="term" value="C:nucleus"/>
    <property type="evidence" value="ECO:0007669"/>
    <property type="project" value="UniProtKB-ARBA"/>
</dbReference>